<evidence type="ECO:0000313" key="3">
    <source>
        <dbReference type="EMBL" id="CAK9048086.1"/>
    </source>
</evidence>
<evidence type="ECO:0000256" key="2">
    <source>
        <dbReference type="SAM" id="Phobius"/>
    </source>
</evidence>
<name>A0ABP0M9D6_9DINO</name>
<dbReference type="Proteomes" id="UP001642484">
    <property type="component" value="Unassembled WGS sequence"/>
</dbReference>
<proteinExistence type="predicted"/>
<keyword evidence="1" id="KW-0175">Coiled coil</keyword>
<sequence>MGAVVTDKARYEVFKTAVDLLRQEVSGKEKPGVKDFFKVLLEPVVKGYSGSGSGDHPFDHMFGLNNGVDKGEKHFPGVNFNDPKQVQDLLRSFWRCILDKENKPTIHGGKEVRYGKFSHGVLKGKPFQVNVNTGESSLRGGWEITDKEALKEIKSMKLKMYCHRAADASIAGGIGGGIGAGFGAYCFEQYYRKICSDVDHQIGHAEEVGLRVGKAVSLPAGSLVGASVAKFLAGFQSVSMLGPMKFQVCALLSGAAVGFAVAVAVTGATTAIGLCVTQMTRETAKCMELAQEAKERREKLQQKLQDVTIMTTKLKAIAGKLVAVEQLVNDAQKALQQGLHSEEDVIKWIGVAQVAKLGLEQILKALDAVEKDVLDHFQELERTHARTVQNFFQALESQRRDTAETRSFCGSTWPLLIFPPLWFAVNDISEISYQIRSQSRWSQVQENIRSGIEQELGMLQLAIQGISCSEHRGKCQALIKEVEDLLDHGAEELEKLLSRPQTQTQVGCISQIWSFVGIMWPFPSEDSNTNFKDSWLVQNLIHAY</sequence>
<comment type="caution">
    <text evidence="3">The sequence shown here is derived from an EMBL/GenBank/DDBJ whole genome shotgun (WGS) entry which is preliminary data.</text>
</comment>
<reference evidence="3 4" key="1">
    <citation type="submission" date="2024-02" db="EMBL/GenBank/DDBJ databases">
        <authorList>
            <person name="Chen Y."/>
            <person name="Shah S."/>
            <person name="Dougan E. K."/>
            <person name="Thang M."/>
            <person name="Chan C."/>
        </authorList>
    </citation>
    <scope>NUCLEOTIDE SEQUENCE [LARGE SCALE GENOMIC DNA]</scope>
</reference>
<protein>
    <submittedName>
        <fullName evidence="3">Uncharacterized protein</fullName>
    </submittedName>
</protein>
<evidence type="ECO:0000256" key="1">
    <source>
        <dbReference type="SAM" id="Coils"/>
    </source>
</evidence>
<keyword evidence="2" id="KW-0812">Transmembrane</keyword>
<feature type="coiled-coil region" evidence="1">
    <location>
        <begin position="283"/>
        <end position="310"/>
    </location>
</feature>
<accession>A0ABP0M9D6</accession>
<dbReference type="EMBL" id="CAXAMN010016424">
    <property type="protein sequence ID" value="CAK9048086.1"/>
    <property type="molecule type" value="Genomic_DNA"/>
</dbReference>
<feature type="transmembrane region" description="Helical" evidence="2">
    <location>
        <begin position="250"/>
        <end position="277"/>
    </location>
</feature>
<keyword evidence="4" id="KW-1185">Reference proteome</keyword>
<evidence type="ECO:0000313" key="4">
    <source>
        <dbReference type="Proteomes" id="UP001642484"/>
    </source>
</evidence>
<gene>
    <name evidence="3" type="ORF">CCMP2556_LOCUS24799</name>
</gene>
<keyword evidence="2" id="KW-1133">Transmembrane helix</keyword>
<organism evidence="3 4">
    <name type="scientific">Durusdinium trenchii</name>
    <dbReference type="NCBI Taxonomy" id="1381693"/>
    <lineage>
        <taxon>Eukaryota</taxon>
        <taxon>Sar</taxon>
        <taxon>Alveolata</taxon>
        <taxon>Dinophyceae</taxon>
        <taxon>Suessiales</taxon>
        <taxon>Symbiodiniaceae</taxon>
        <taxon>Durusdinium</taxon>
    </lineage>
</organism>
<keyword evidence="2" id="KW-0472">Membrane</keyword>